<accession>A0ACB8K2C6</accession>
<evidence type="ECO:0000313" key="2">
    <source>
        <dbReference type="Proteomes" id="UP000829398"/>
    </source>
</evidence>
<evidence type="ECO:0000313" key="1">
    <source>
        <dbReference type="EMBL" id="KAH9739034.1"/>
    </source>
</evidence>
<protein>
    <submittedName>
        <fullName evidence="1">Uncharacterized protein</fullName>
    </submittedName>
</protein>
<gene>
    <name evidence="1" type="ORF">KPL71_018983</name>
</gene>
<dbReference type="Proteomes" id="UP000829398">
    <property type="component" value="Chromosome 6"/>
</dbReference>
<reference evidence="2" key="1">
    <citation type="journal article" date="2023" name="Hortic. Res.">
        <title>A chromosome-level phased genome enabling allele-level studies in sweet orange: a case study on citrus Huanglongbing tolerance.</title>
        <authorList>
            <person name="Wu B."/>
            <person name="Yu Q."/>
            <person name="Deng Z."/>
            <person name="Duan Y."/>
            <person name="Luo F."/>
            <person name="Gmitter F. Jr."/>
        </authorList>
    </citation>
    <scope>NUCLEOTIDE SEQUENCE [LARGE SCALE GENOMIC DNA]</scope>
    <source>
        <strain evidence="2">cv. Valencia</strain>
    </source>
</reference>
<dbReference type="EMBL" id="CM039175">
    <property type="protein sequence ID" value="KAH9739034.1"/>
    <property type="molecule type" value="Genomic_DNA"/>
</dbReference>
<sequence length="165" mass="18185">MPLACAMEILITTADSLDDLPCLDNVDSRRGKPANHKVFSEATSVLACQALLSFAIDLIATRTKNVSPGHLLRVIADICLGNEEETERPYKYGKCVGLAYQVWDDTSDMEKDSRDDKATYVNVVVVGESGDRLPIAAWCDRLRATGACRTKRDCKLIMDYGILVL</sequence>
<organism evidence="1 2">
    <name type="scientific">Citrus sinensis</name>
    <name type="common">Sweet orange</name>
    <name type="synonym">Citrus aurantium var. sinensis</name>
    <dbReference type="NCBI Taxonomy" id="2711"/>
    <lineage>
        <taxon>Eukaryota</taxon>
        <taxon>Viridiplantae</taxon>
        <taxon>Streptophyta</taxon>
        <taxon>Embryophyta</taxon>
        <taxon>Tracheophyta</taxon>
        <taxon>Spermatophyta</taxon>
        <taxon>Magnoliopsida</taxon>
        <taxon>eudicotyledons</taxon>
        <taxon>Gunneridae</taxon>
        <taxon>Pentapetalae</taxon>
        <taxon>rosids</taxon>
        <taxon>malvids</taxon>
        <taxon>Sapindales</taxon>
        <taxon>Rutaceae</taxon>
        <taxon>Aurantioideae</taxon>
        <taxon>Citrus</taxon>
    </lineage>
</organism>
<comment type="caution">
    <text evidence="1">The sequence shown here is derived from an EMBL/GenBank/DDBJ whole genome shotgun (WGS) entry which is preliminary data.</text>
</comment>
<keyword evidence="2" id="KW-1185">Reference proteome</keyword>
<proteinExistence type="predicted"/>
<name>A0ACB8K2C6_CITSI</name>